<evidence type="ECO:0000256" key="1">
    <source>
        <dbReference type="SAM" id="Coils"/>
    </source>
</evidence>
<gene>
    <name evidence="3" type="ORF">BUALT_Bualt10G0035300</name>
</gene>
<name>A0AAV6X6P7_9LAMI</name>
<feature type="compositionally biased region" description="Acidic residues" evidence="2">
    <location>
        <begin position="176"/>
        <end position="188"/>
    </location>
</feature>
<evidence type="ECO:0000256" key="2">
    <source>
        <dbReference type="SAM" id="MobiDB-lite"/>
    </source>
</evidence>
<feature type="coiled-coil region" evidence="1">
    <location>
        <begin position="7"/>
        <end position="34"/>
    </location>
</feature>
<dbReference type="EMBL" id="WHWC01000010">
    <property type="protein sequence ID" value="KAG8374820.1"/>
    <property type="molecule type" value="Genomic_DNA"/>
</dbReference>
<dbReference type="AlphaFoldDB" id="A0AAV6X6P7"/>
<organism evidence="3 4">
    <name type="scientific">Buddleja alternifolia</name>
    <dbReference type="NCBI Taxonomy" id="168488"/>
    <lineage>
        <taxon>Eukaryota</taxon>
        <taxon>Viridiplantae</taxon>
        <taxon>Streptophyta</taxon>
        <taxon>Embryophyta</taxon>
        <taxon>Tracheophyta</taxon>
        <taxon>Spermatophyta</taxon>
        <taxon>Magnoliopsida</taxon>
        <taxon>eudicotyledons</taxon>
        <taxon>Gunneridae</taxon>
        <taxon>Pentapetalae</taxon>
        <taxon>asterids</taxon>
        <taxon>lamiids</taxon>
        <taxon>Lamiales</taxon>
        <taxon>Scrophulariaceae</taxon>
        <taxon>Buddlejeae</taxon>
        <taxon>Buddleja</taxon>
    </lineage>
</organism>
<evidence type="ECO:0000313" key="3">
    <source>
        <dbReference type="EMBL" id="KAG8374820.1"/>
    </source>
</evidence>
<accession>A0AAV6X6P7</accession>
<keyword evidence="1" id="KW-0175">Coiled coil</keyword>
<evidence type="ECO:0008006" key="5">
    <source>
        <dbReference type="Google" id="ProtNLM"/>
    </source>
</evidence>
<dbReference type="Proteomes" id="UP000826271">
    <property type="component" value="Unassembled WGS sequence"/>
</dbReference>
<proteinExistence type="predicted"/>
<feature type="region of interest" description="Disordered" evidence="2">
    <location>
        <begin position="168"/>
        <end position="193"/>
    </location>
</feature>
<sequence>MPDGTRIVELRKDVDGLKATTERAEKSLEELKIMDGRGHTGWQQGGYNGGLLGANTGGQPGYQVPTKCFKVEFPKFYGEDLRGWVYRCEQFFEVDDTPPDAKVKLAALHLEGKALQWHQIFMKSRLTREIPNWEEYIRATSDRFGVLLYDDPMAELVNLKPTENYSNEVEIGTREEEVEDSKEEEPSSEDTTPKYQVSMNAMTGVHDFTTMRVSGTSQRKFTWRMQGVQFITNVMVLPLVGCDVALGIQWLVTLGDIKWNFDQLRMEFVMKGQKLSMMCVSMFSKIVEEAATLNTVVISKL</sequence>
<protein>
    <recommendedName>
        <fullName evidence="5">Retrotransposon gag domain-containing protein</fullName>
    </recommendedName>
</protein>
<keyword evidence="4" id="KW-1185">Reference proteome</keyword>
<evidence type="ECO:0000313" key="4">
    <source>
        <dbReference type="Proteomes" id="UP000826271"/>
    </source>
</evidence>
<comment type="caution">
    <text evidence="3">The sequence shown here is derived from an EMBL/GenBank/DDBJ whole genome shotgun (WGS) entry which is preliminary data.</text>
</comment>
<reference evidence="3" key="1">
    <citation type="submission" date="2019-10" db="EMBL/GenBank/DDBJ databases">
        <authorList>
            <person name="Zhang R."/>
            <person name="Pan Y."/>
            <person name="Wang J."/>
            <person name="Ma R."/>
            <person name="Yu S."/>
        </authorList>
    </citation>
    <scope>NUCLEOTIDE SEQUENCE</scope>
    <source>
        <strain evidence="3">LA-IB0</strain>
        <tissue evidence="3">Leaf</tissue>
    </source>
</reference>